<dbReference type="GO" id="GO:0005506">
    <property type="term" value="F:iron ion binding"/>
    <property type="evidence" value="ECO:0007669"/>
    <property type="project" value="InterPro"/>
</dbReference>
<name>A0A6A6SDI6_9PLEO</name>
<dbReference type="Proteomes" id="UP000799753">
    <property type="component" value="Unassembled WGS sequence"/>
</dbReference>
<feature type="compositionally biased region" description="Pro residues" evidence="1">
    <location>
        <begin position="356"/>
        <end position="369"/>
    </location>
</feature>
<keyword evidence="4" id="KW-1185">Reference proteome</keyword>
<feature type="chain" id="PRO_5025332680" evidence="2">
    <location>
        <begin position="21"/>
        <end position="382"/>
    </location>
</feature>
<gene>
    <name evidence="3" type="ORF">P280DRAFT_441491</name>
</gene>
<organism evidence="3 4">
    <name type="scientific">Massarina eburnea CBS 473.64</name>
    <dbReference type="NCBI Taxonomy" id="1395130"/>
    <lineage>
        <taxon>Eukaryota</taxon>
        <taxon>Fungi</taxon>
        <taxon>Dikarya</taxon>
        <taxon>Ascomycota</taxon>
        <taxon>Pezizomycotina</taxon>
        <taxon>Dothideomycetes</taxon>
        <taxon>Pleosporomycetidae</taxon>
        <taxon>Pleosporales</taxon>
        <taxon>Massarineae</taxon>
        <taxon>Massarinaceae</taxon>
        <taxon>Massarina</taxon>
    </lineage>
</organism>
<dbReference type="AlphaFoldDB" id="A0A6A6SDI6"/>
<dbReference type="GO" id="GO:0016702">
    <property type="term" value="F:oxidoreductase activity, acting on single donors with incorporation of molecular oxygen, incorporation of two atoms of oxygen"/>
    <property type="evidence" value="ECO:0007669"/>
    <property type="project" value="InterPro"/>
</dbReference>
<dbReference type="CDD" id="cd03457">
    <property type="entry name" value="intradiol_dioxygenase_like"/>
    <property type="match status" value="1"/>
</dbReference>
<dbReference type="PANTHER" id="PTHR34315:SF1">
    <property type="entry name" value="INTRADIOL RING-CLEAVAGE DIOXYGENASES DOMAIN-CONTAINING PROTEIN-RELATED"/>
    <property type="match status" value="1"/>
</dbReference>
<dbReference type="EMBL" id="MU006777">
    <property type="protein sequence ID" value="KAF2645217.1"/>
    <property type="molecule type" value="Genomic_DNA"/>
</dbReference>
<evidence type="ECO:0000313" key="4">
    <source>
        <dbReference type="Proteomes" id="UP000799753"/>
    </source>
</evidence>
<dbReference type="InterPro" id="IPR015889">
    <property type="entry name" value="Intradiol_dOase_core"/>
</dbReference>
<accession>A0A6A6SDI6</accession>
<feature type="signal peptide" evidence="2">
    <location>
        <begin position="1"/>
        <end position="20"/>
    </location>
</feature>
<proteinExistence type="predicted"/>
<dbReference type="Gene3D" id="2.60.130.10">
    <property type="entry name" value="Aromatic compound dioxygenase"/>
    <property type="match status" value="1"/>
</dbReference>
<protein>
    <submittedName>
        <fullName evidence="3">Aromatic compound dioxygenase</fullName>
    </submittedName>
</protein>
<dbReference type="OrthoDB" id="121380at2759"/>
<keyword evidence="3" id="KW-0560">Oxidoreductase</keyword>
<keyword evidence="2" id="KW-0732">Signal</keyword>
<dbReference type="PANTHER" id="PTHR34315">
    <property type="match status" value="1"/>
</dbReference>
<feature type="region of interest" description="Disordered" evidence="1">
    <location>
        <begin position="331"/>
        <end position="382"/>
    </location>
</feature>
<reference evidence="3" key="1">
    <citation type="journal article" date="2020" name="Stud. Mycol.">
        <title>101 Dothideomycetes genomes: a test case for predicting lifestyles and emergence of pathogens.</title>
        <authorList>
            <person name="Haridas S."/>
            <person name="Albert R."/>
            <person name="Binder M."/>
            <person name="Bloem J."/>
            <person name="Labutti K."/>
            <person name="Salamov A."/>
            <person name="Andreopoulos B."/>
            <person name="Baker S."/>
            <person name="Barry K."/>
            <person name="Bills G."/>
            <person name="Bluhm B."/>
            <person name="Cannon C."/>
            <person name="Castanera R."/>
            <person name="Culley D."/>
            <person name="Daum C."/>
            <person name="Ezra D."/>
            <person name="Gonzalez J."/>
            <person name="Henrissat B."/>
            <person name="Kuo A."/>
            <person name="Liang C."/>
            <person name="Lipzen A."/>
            <person name="Lutzoni F."/>
            <person name="Magnuson J."/>
            <person name="Mondo S."/>
            <person name="Nolan M."/>
            <person name="Ohm R."/>
            <person name="Pangilinan J."/>
            <person name="Park H.-J."/>
            <person name="Ramirez L."/>
            <person name="Alfaro M."/>
            <person name="Sun H."/>
            <person name="Tritt A."/>
            <person name="Yoshinaga Y."/>
            <person name="Zwiers L.-H."/>
            <person name="Turgeon B."/>
            <person name="Goodwin S."/>
            <person name="Spatafora J."/>
            <person name="Crous P."/>
            <person name="Grigoriev I."/>
        </authorList>
    </citation>
    <scope>NUCLEOTIDE SEQUENCE</scope>
    <source>
        <strain evidence="3">CBS 473.64</strain>
    </source>
</reference>
<dbReference type="SUPFAM" id="SSF49482">
    <property type="entry name" value="Aromatic compound dioxygenase"/>
    <property type="match status" value="1"/>
</dbReference>
<evidence type="ECO:0000256" key="1">
    <source>
        <dbReference type="SAM" id="MobiDB-lite"/>
    </source>
</evidence>
<evidence type="ECO:0000313" key="3">
    <source>
        <dbReference type="EMBL" id="KAF2645217.1"/>
    </source>
</evidence>
<sequence>MVVLAKSLVALAASLSVVSAHPGHDVKAEKAERAESLSKLQHRSLAHCAEKLKARGIEAANVARRQEAVNTLREKRSLKRRDFEQVLNTDHSSNETYTEDTPPEILFGSNNTCILTPEVTEGPYYVSGEYVRRDVREGQTGVDLTYEVQIIDTTTCDPIPNVYLEQWATNATGVYGGIAGGSGNGVADPGNINNTAIRGIQGSDANGIVTFDTIFPGHYTGRTAHIHVLAHHNATVLANNTLAGGSISHVGQLFFDQSLISLVEAAAPYNTNTQPLTTNAQDGIFAEEAANVDPVLHYTLVGNSIEEGLFGWISFGLDSTVNKTVRAAASWTENGGVPNPNAGGPGGPGGPGGSGRPPPSGGFPPPTGAPFPTSTGTPVRRF</sequence>
<feature type="compositionally biased region" description="Low complexity" evidence="1">
    <location>
        <begin position="370"/>
        <end position="382"/>
    </location>
</feature>
<keyword evidence="3" id="KW-0223">Dioxygenase</keyword>
<evidence type="ECO:0000256" key="2">
    <source>
        <dbReference type="SAM" id="SignalP"/>
    </source>
</evidence>
<feature type="compositionally biased region" description="Gly residues" evidence="1">
    <location>
        <begin position="343"/>
        <end position="355"/>
    </location>
</feature>